<keyword evidence="3" id="KW-1185">Reference proteome</keyword>
<evidence type="ECO:0000313" key="3">
    <source>
        <dbReference type="Proteomes" id="UP001499895"/>
    </source>
</evidence>
<sequence length="219" mass="22377">MATAVRNGAFMRRKQSIALGVVAITLPVITVCAYAYAPTVLKVTSLTGECVYVSKAPGVTFEARTPGEGTTWPAVAFTGQSGLLNLNADPAAVAGDPAALAEAIDMRFLAKGGFLLKNGQGKVVEILDPEARLPAGGASAVVKSAADPVGTRIPTFAYAAPPTLEPKLSLTPLKAAVRLMNLDVNVTPEFAKVLNDTFGTGTAKVGDAFGVCTGELTAG</sequence>
<dbReference type="EMBL" id="BAAAHB010000012">
    <property type="protein sequence ID" value="GAA0455272.1"/>
    <property type="molecule type" value="Genomic_DNA"/>
</dbReference>
<name>A0ABN0ZQI6_9ACTN</name>
<keyword evidence="1" id="KW-1133">Transmembrane helix</keyword>
<reference evidence="2 3" key="1">
    <citation type="journal article" date="2019" name="Int. J. Syst. Evol. Microbiol.">
        <title>The Global Catalogue of Microorganisms (GCM) 10K type strain sequencing project: providing services to taxonomists for standard genome sequencing and annotation.</title>
        <authorList>
            <consortium name="The Broad Institute Genomics Platform"/>
            <consortium name="The Broad Institute Genome Sequencing Center for Infectious Disease"/>
            <person name="Wu L."/>
            <person name="Ma J."/>
        </authorList>
    </citation>
    <scope>NUCLEOTIDE SEQUENCE [LARGE SCALE GENOMIC DNA]</scope>
    <source>
        <strain evidence="2 3">JCM 10649</strain>
    </source>
</reference>
<accession>A0ABN0ZQI6</accession>
<keyword evidence="1" id="KW-0472">Membrane</keyword>
<proteinExistence type="predicted"/>
<organism evidence="2 3">
    <name type="scientific">Streptomyces stramineus</name>
    <dbReference type="NCBI Taxonomy" id="173861"/>
    <lineage>
        <taxon>Bacteria</taxon>
        <taxon>Bacillati</taxon>
        <taxon>Actinomycetota</taxon>
        <taxon>Actinomycetes</taxon>
        <taxon>Kitasatosporales</taxon>
        <taxon>Streptomycetaceae</taxon>
        <taxon>Streptomyces</taxon>
    </lineage>
</organism>
<evidence type="ECO:0000256" key="1">
    <source>
        <dbReference type="SAM" id="Phobius"/>
    </source>
</evidence>
<protein>
    <submittedName>
        <fullName evidence="2">Uncharacterized protein</fullName>
    </submittedName>
</protein>
<keyword evidence="1" id="KW-0812">Transmembrane</keyword>
<gene>
    <name evidence="2" type="ORF">GCM10009544_17520</name>
</gene>
<comment type="caution">
    <text evidence="2">The sequence shown here is derived from an EMBL/GenBank/DDBJ whole genome shotgun (WGS) entry which is preliminary data.</text>
</comment>
<evidence type="ECO:0000313" key="2">
    <source>
        <dbReference type="EMBL" id="GAA0455272.1"/>
    </source>
</evidence>
<dbReference type="Proteomes" id="UP001499895">
    <property type="component" value="Unassembled WGS sequence"/>
</dbReference>
<feature type="transmembrane region" description="Helical" evidence="1">
    <location>
        <begin position="16"/>
        <end position="37"/>
    </location>
</feature>